<dbReference type="Proteomes" id="UP000636479">
    <property type="component" value="Unassembled WGS sequence"/>
</dbReference>
<sequence>MPQDAFYVGADEDSDFEADEAYDLSLDGVRLRKRLFNVEASSAVPATETGPAVAVDSYTDWMGLEGGDLEAMVAVADSVSTLVWDVDDSDTKKRRRYDSSDNPNLLWRPLMSTFLDGMIRHDGLGDYSQCTKCAFCKDANINDQLFRCEDCGEFLQCEGCVRERHALAPLHVVKKWNGQFWADASLHRTTTGYDNGLGLVYQLGHHGHACPLPDSLVRTYGCSRHPWRLRPQCAILWLYQVSRPHPLRFVAQLLDNAWYPATTVTPATCATFRALELFRLLSVVGNMNAHDFVGSLERLSNPTKVGATPDRYRAFSRMARQYNMLKRLKRGGRGHEPDGVPGTGPGELAVPCWACPSPGFNLPDGWESRPVAERFQDSLMLALDANFRLKNRIRPNERADPSFGSGWSYFVGVNEYKDHLRNYVGEEDVSSCIAFAALVQKDTRLTTGLRVSGVGGCVCARHGVVRPLGLGDLQKGERYSNMDYILLSALRFASVRRLVLSYDIQRKMLPLRRTSATSISTSHFLYGMLSSTSPLAKRKTRLSYLEGVGRTDGEGIERTWSVLNPVSFATKEMGESLCRKLIVAIAECERQTQQFNEMDESLSDKSRGRWMGIVEAWSRDRTKPNPYMTEGGKKAGPSETQVLAELRKEELEEIREGRGRIAEGNMTSAGFIKAKLQLENLQIRIATEAKGKGLTADRASQLDELRVSFFKKLRVLEKLEEVFMPGVRALRESAEELRDPDLPPVKAEHVPLFLPSDLSQAELRPLQGLKRIELQLRRAQCGDAIASLRSRIHAMTHLILFRNSQVVGQKKSTRSNTAIARMNERKLKDAEKYRRAYRAMRALGGAQYAPEFKELRDEDLSDRTSVEEDDAEARARLGRVGAVRRVRTEPSLKRKTTAVSWIWFVGGSVDNGEIHDAVRVQWSKARARRDRWTEEVAILREEMKRVLRSLNSVQSEWRARAERRSVGEAGLASGLRAYALKQAAVYQRIAEDFFATWNVSPAQAVKGVMREDSTTYELLLGRTNI</sequence>
<name>A0A8H6TFH5_9AGAR</name>
<reference evidence="3" key="1">
    <citation type="submission" date="2020-05" db="EMBL/GenBank/DDBJ databases">
        <title>Mycena genomes resolve the evolution of fungal bioluminescence.</title>
        <authorList>
            <person name="Tsai I.J."/>
        </authorList>
    </citation>
    <scope>NUCLEOTIDE SEQUENCE</scope>
    <source>
        <strain evidence="3">171206Taipei</strain>
    </source>
</reference>
<dbReference type="Pfam" id="PF18758">
    <property type="entry name" value="KDZ"/>
    <property type="match status" value="1"/>
</dbReference>
<proteinExistence type="predicted"/>
<evidence type="ECO:0000259" key="2">
    <source>
        <dbReference type="Pfam" id="PF18803"/>
    </source>
</evidence>
<dbReference type="InterPro" id="IPR041457">
    <property type="entry name" value="CxC2_KDZ-assoc"/>
</dbReference>
<evidence type="ECO:0000256" key="1">
    <source>
        <dbReference type="SAM" id="Coils"/>
    </source>
</evidence>
<keyword evidence="1" id="KW-0175">Coiled coil</keyword>
<feature type="coiled-coil region" evidence="1">
    <location>
        <begin position="929"/>
        <end position="956"/>
    </location>
</feature>
<evidence type="ECO:0000313" key="3">
    <source>
        <dbReference type="EMBL" id="KAF7316401.1"/>
    </source>
</evidence>
<accession>A0A8H6TFH5</accession>
<dbReference type="Pfam" id="PF18803">
    <property type="entry name" value="CxC2"/>
    <property type="match status" value="1"/>
</dbReference>
<feature type="domain" description="CxC2-like cysteine cluster KDZ transposase-associated" evidence="2">
    <location>
        <begin position="197"/>
        <end position="303"/>
    </location>
</feature>
<protein>
    <submittedName>
        <fullName evidence="3">CxC2 domain-containing protein</fullName>
    </submittedName>
</protein>
<dbReference type="GeneID" id="59341030"/>
<dbReference type="AlphaFoldDB" id="A0A8H6TFH5"/>
<dbReference type="OrthoDB" id="2804062at2759"/>
<organism evidence="3 4">
    <name type="scientific">Mycena indigotica</name>
    <dbReference type="NCBI Taxonomy" id="2126181"/>
    <lineage>
        <taxon>Eukaryota</taxon>
        <taxon>Fungi</taxon>
        <taxon>Dikarya</taxon>
        <taxon>Basidiomycota</taxon>
        <taxon>Agaricomycotina</taxon>
        <taxon>Agaricomycetes</taxon>
        <taxon>Agaricomycetidae</taxon>
        <taxon>Agaricales</taxon>
        <taxon>Marasmiineae</taxon>
        <taxon>Mycenaceae</taxon>
        <taxon>Mycena</taxon>
    </lineage>
</organism>
<dbReference type="EMBL" id="JACAZF010000001">
    <property type="protein sequence ID" value="KAF7316401.1"/>
    <property type="molecule type" value="Genomic_DNA"/>
</dbReference>
<comment type="caution">
    <text evidence="3">The sequence shown here is derived from an EMBL/GenBank/DDBJ whole genome shotgun (WGS) entry which is preliminary data.</text>
</comment>
<evidence type="ECO:0000313" key="4">
    <source>
        <dbReference type="Proteomes" id="UP000636479"/>
    </source>
</evidence>
<dbReference type="CDD" id="cd19757">
    <property type="entry name" value="Bbox1"/>
    <property type="match status" value="1"/>
</dbReference>
<dbReference type="RefSeq" id="XP_037226424.1">
    <property type="nucleotide sequence ID" value="XM_037358514.1"/>
</dbReference>
<dbReference type="InterPro" id="IPR040521">
    <property type="entry name" value="KDZ"/>
</dbReference>
<gene>
    <name evidence="3" type="ORF">MIND_00158900</name>
</gene>
<keyword evidence="4" id="KW-1185">Reference proteome</keyword>